<dbReference type="Pfam" id="PF07690">
    <property type="entry name" value="MFS_1"/>
    <property type="match status" value="2"/>
</dbReference>
<dbReference type="NCBIfam" id="TIGR00711">
    <property type="entry name" value="efflux_EmrB"/>
    <property type="match status" value="1"/>
</dbReference>
<dbReference type="InterPro" id="IPR036390">
    <property type="entry name" value="WH_DNA-bd_sf"/>
</dbReference>
<evidence type="ECO:0000256" key="6">
    <source>
        <dbReference type="ARBA" id="ARBA00023136"/>
    </source>
</evidence>
<feature type="transmembrane region" description="Helical" evidence="7">
    <location>
        <begin position="146"/>
        <end position="164"/>
    </location>
</feature>
<keyword evidence="2" id="KW-0813">Transport</keyword>
<dbReference type="PANTHER" id="PTHR23501:SF197">
    <property type="entry name" value="COMD"/>
    <property type="match status" value="1"/>
</dbReference>
<dbReference type="InterPro" id="IPR020846">
    <property type="entry name" value="MFS_dom"/>
</dbReference>
<keyword evidence="5 7" id="KW-1133">Transmembrane helix</keyword>
<dbReference type="InterPro" id="IPR036388">
    <property type="entry name" value="WH-like_DNA-bd_sf"/>
</dbReference>
<evidence type="ECO:0000256" key="5">
    <source>
        <dbReference type="ARBA" id="ARBA00022989"/>
    </source>
</evidence>
<evidence type="ECO:0000256" key="7">
    <source>
        <dbReference type="SAM" id="Phobius"/>
    </source>
</evidence>
<dbReference type="CDD" id="cd17502">
    <property type="entry name" value="MFS_Azr1_MDR_like"/>
    <property type="match status" value="1"/>
</dbReference>
<feature type="transmembrane region" description="Helical" evidence="7">
    <location>
        <begin position="88"/>
        <end position="107"/>
    </location>
</feature>
<dbReference type="Gene3D" id="1.10.10.10">
    <property type="entry name" value="Winged helix-like DNA-binding domain superfamily/Winged helix DNA-binding domain"/>
    <property type="match status" value="1"/>
</dbReference>
<dbReference type="Gene3D" id="1.20.1720.10">
    <property type="entry name" value="Multidrug resistance protein D"/>
    <property type="match status" value="1"/>
</dbReference>
<evidence type="ECO:0000313" key="9">
    <source>
        <dbReference type="EMBL" id="MFA1556085.1"/>
    </source>
</evidence>
<protein>
    <submittedName>
        <fullName evidence="9">MFS transporter</fullName>
    </submittedName>
</protein>
<accession>A0ABV4QZN3</accession>
<feature type="transmembrane region" description="Helical" evidence="7">
    <location>
        <begin position="278"/>
        <end position="301"/>
    </location>
</feature>
<feature type="transmembrane region" description="Helical" evidence="7">
    <location>
        <begin position="408"/>
        <end position="427"/>
    </location>
</feature>
<dbReference type="PANTHER" id="PTHR23501">
    <property type="entry name" value="MAJOR FACILITATOR SUPERFAMILY"/>
    <property type="match status" value="1"/>
</dbReference>
<proteinExistence type="predicted"/>
<feature type="transmembrane region" description="Helical" evidence="7">
    <location>
        <begin position="113"/>
        <end position="134"/>
    </location>
</feature>
<evidence type="ECO:0000256" key="4">
    <source>
        <dbReference type="ARBA" id="ARBA00022692"/>
    </source>
</evidence>
<organism evidence="9 10">
    <name type="scientific">Actinomadura chokoriensis</name>
    <dbReference type="NCBI Taxonomy" id="454156"/>
    <lineage>
        <taxon>Bacteria</taxon>
        <taxon>Bacillati</taxon>
        <taxon>Actinomycetota</taxon>
        <taxon>Actinomycetes</taxon>
        <taxon>Streptosporangiales</taxon>
        <taxon>Thermomonosporaceae</taxon>
        <taxon>Actinomadura</taxon>
    </lineage>
</organism>
<evidence type="ECO:0000259" key="8">
    <source>
        <dbReference type="PROSITE" id="PS50850"/>
    </source>
</evidence>
<feature type="transmembrane region" description="Helical" evidence="7">
    <location>
        <begin position="374"/>
        <end position="396"/>
    </location>
</feature>
<evidence type="ECO:0000256" key="3">
    <source>
        <dbReference type="ARBA" id="ARBA00022475"/>
    </source>
</evidence>
<reference evidence="9 10" key="1">
    <citation type="submission" date="2023-11" db="EMBL/GenBank/DDBJ databases">
        <title>Actinomadura monticuli sp. nov., isolated from volcanic ash.</title>
        <authorList>
            <person name="Lee S.D."/>
            <person name="Yang H."/>
            <person name="Kim I.S."/>
        </authorList>
    </citation>
    <scope>NUCLEOTIDE SEQUENCE [LARGE SCALE GENOMIC DNA]</scope>
    <source>
        <strain evidence="9 10">DSM 45346</strain>
    </source>
</reference>
<feature type="transmembrane region" description="Helical" evidence="7">
    <location>
        <begin position="209"/>
        <end position="228"/>
    </location>
</feature>
<feature type="transmembrane region" description="Helical" evidence="7">
    <location>
        <begin position="20"/>
        <end position="45"/>
    </location>
</feature>
<feature type="domain" description="Major facilitator superfamily (MFS) profile" evidence="8">
    <location>
        <begin position="23"/>
        <end position="503"/>
    </location>
</feature>
<dbReference type="InterPro" id="IPR004638">
    <property type="entry name" value="EmrB-like"/>
</dbReference>
<keyword evidence="6 7" id="KW-0472">Membrane</keyword>
<dbReference type="PROSITE" id="PS50850">
    <property type="entry name" value="MFS"/>
    <property type="match status" value="1"/>
</dbReference>
<dbReference type="InterPro" id="IPR011701">
    <property type="entry name" value="MFS"/>
</dbReference>
<evidence type="ECO:0000256" key="1">
    <source>
        <dbReference type="ARBA" id="ARBA00004651"/>
    </source>
</evidence>
<dbReference type="EMBL" id="JAXCEH010000013">
    <property type="protein sequence ID" value="MFA1556085.1"/>
    <property type="molecule type" value="Genomic_DNA"/>
</dbReference>
<gene>
    <name evidence="9" type="ORF">SM436_20550</name>
</gene>
<feature type="transmembrane region" description="Helical" evidence="7">
    <location>
        <begin position="234"/>
        <end position="257"/>
    </location>
</feature>
<name>A0ABV4QZN3_9ACTN</name>
<comment type="caution">
    <text evidence="9">The sequence shown here is derived from an EMBL/GenBank/DDBJ whole genome shotgun (WGS) entry which is preliminary data.</text>
</comment>
<feature type="transmembrane region" description="Helical" evidence="7">
    <location>
        <begin position="313"/>
        <end position="335"/>
    </location>
</feature>
<feature type="transmembrane region" description="Helical" evidence="7">
    <location>
        <begin position="342"/>
        <end position="362"/>
    </location>
</feature>
<comment type="subcellular location">
    <subcellularLocation>
        <location evidence="1">Cell membrane</location>
        <topology evidence="1">Multi-pass membrane protein</topology>
    </subcellularLocation>
</comment>
<sequence>MTTVEGAALDGRAMPKGRDLYVILGALMLAMLLAALDQTIVSTALPTIVSDLGGLNHLSWVVTAYLLASTASTPLWGKLGDQYGRKRLFQASIVIFLIGSALCGLSQDMFQLIVFRALQGLGGGGLMVLVVAIVGDVVPPRERGRYQGLFGAVFGVSSVCGPLLGGWFVDNLSWRWVFYINLPIGVLALIVVAAVLPVTGERERHRIDYLGTLLIVGWAVGLVLMTTWGGTRYAWSSAPIIGLAAGSVFLIGVWLLVERRAAEPIMPPALLVNRVFALGAAISFAVGFAMFGALTFLPIFLQIVHGVSPTLSGVYLLPMMLGMLASSIGSGQLITHYGRYKIYPVVGTPIIAVALWLCSGLDEGSSTLSMSLRFALLGFGLGLVMQVLVIAVQNAVSYEDLGSATSGVTFFRQIGGSFGVAVFGSIFSNQLARHIEDLAPVLPRGFDPSAVQGNPHLLDRFPAAVKNMVLHAYAQSIDSVFLWAVPVAGVACVLTWFLREVPLRATSRTRDYGEGFGAAPTVRSSRHEIERALSGLMRRDPKAAELYKRLAVLCGVDLPAGSVWALCRIAKDRTVAGQDLAARAGVTVKEGRPYVDRLVTSGYVQRRDGVLVITSSGRGVAERLFDARREGLARHVEGWEPEDHPELADLLTRLAETSLGDDEDGGLLRAAPEGAPS</sequence>
<keyword evidence="10" id="KW-1185">Reference proteome</keyword>
<keyword evidence="4 7" id="KW-0812">Transmembrane</keyword>
<dbReference type="InterPro" id="IPR036259">
    <property type="entry name" value="MFS_trans_sf"/>
</dbReference>
<dbReference type="RefSeq" id="WP_371942794.1">
    <property type="nucleotide sequence ID" value="NZ_JAXCEH010000013.1"/>
</dbReference>
<dbReference type="Gene3D" id="1.20.1250.20">
    <property type="entry name" value="MFS general substrate transporter like domains"/>
    <property type="match status" value="1"/>
</dbReference>
<dbReference type="SUPFAM" id="SSF103473">
    <property type="entry name" value="MFS general substrate transporter"/>
    <property type="match status" value="1"/>
</dbReference>
<dbReference type="PRINTS" id="PR01036">
    <property type="entry name" value="TCRTETB"/>
</dbReference>
<feature type="transmembrane region" description="Helical" evidence="7">
    <location>
        <begin position="480"/>
        <end position="498"/>
    </location>
</feature>
<evidence type="ECO:0000313" key="10">
    <source>
        <dbReference type="Proteomes" id="UP001569904"/>
    </source>
</evidence>
<keyword evidence="3" id="KW-1003">Cell membrane</keyword>
<dbReference type="Proteomes" id="UP001569904">
    <property type="component" value="Unassembled WGS sequence"/>
</dbReference>
<evidence type="ECO:0000256" key="2">
    <source>
        <dbReference type="ARBA" id="ARBA00022448"/>
    </source>
</evidence>
<dbReference type="SUPFAM" id="SSF46785">
    <property type="entry name" value="Winged helix' DNA-binding domain"/>
    <property type="match status" value="1"/>
</dbReference>
<feature type="transmembrane region" description="Helical" evidence="7">
    <location>
        <begin position="57"/>
        <end position="76"/>
    </location>
</feature>
<feature type="transmembrane region" description="Helical" evidence="7">
    <location>
        <begin position="176"/>
        <end position="197"/>
    </location>
</feature>